<gene>
    <name evidence="2" type="ORF">HPBE_LOCUS3120</name>
</gene>
<feature type="region of interest" description="Disordered" evidence="1">
    <location>
        <begin position="1"/>
        <end position="21"/>
    </location>
</feature>
<feature type="compositionally biased region" description="Basic and acidic residues" evidence="1">
    <location>
        <begin position="274"/>
        <end position="288"/>
    </location>
</feature>
<feature type="compositionally biased region" description="Polar residues" evidence="1">
    <location>
        <begin position="471"/>
        <end position="480"/>
    </location>
</feature>
<name>A0A183FAC7_HELPZ</name>
<dbReference type="EMBL" id="UZAH01006461">
    <property type="protein sequence ID" value="VDO31141.1"/>
    <property type="molecule type" value="Genomic_DNA"/>
</dbReference>
<feature type="compositionally biased region" description="Basic and acidic residues" evidence="1">
    <location>
        <begin position="326"/>
        <end position="369"/>
    </location>
</feature>
<feature type="compositionally biased region" description="Basic and acidic residues" evidence="1">
    <location>
        <begin position="815"/>
        <end position="825"/>
    </location>
</feature>
<reference evidence="2 3" key="1">
    <citation type="submission" date="2018-11" db="EMBL/GenBank/DDBJ databases">
        <authorList>
            <consortium name="Pathogen Informatics"/>
        </authorList>
    </citation>
    <scope>NUCLEOTIDE SEQUENCE [LARGE SCALE GENOMIC DNA]</scope>
</reference>
<keyword evidence="3" id="KW-1185">Reference proteome</keyword>
<protein>
    <submittedName>
        <fullName evidence="4">Trichohyalin-like</fullName>
    </submittedName>
</protein>
<evidence type="ECO:0000313" key="2">
    <source>
        <dbReference type="EMBL" id="VDO31141.1"/>
    </source>
</evidence>
<reference evidence="4" key="2">
    <citation type="submission" date="2019-09" db="UniProtKB">
        <authorList>
            <consortium name="WormBaseParasite"/>
        </authorList>
    </citation>
    <scope>IDENTIFICATION</scope>
</reference>
<dbReference type="Proteomes" id="UP000050761">
    <property type="component" value="Unassembled WGS sequence"/>
</dbReference>
<evidence type="ECO:0000313" key="3">
    <source>
        <dbReference type="Proteomes" id="UP000050761"/>
    </source>
</evidence>
<accession>A0A183FAC7</accession>
<accession>A0A3P7U9A2</accession>
<feature type="compositionally biased region" description="Polar residues" evidence="1">
    <location>
        <begin position="826"/>
        <end position="842"/>
    </location>
</feature>
<feature type="compositionally biased region" description="Basic and acidic residues" evidence="1">
    <location>
        <begin position="109"/>
        <end position="131"/>
    </location>
</feature>
<feature type="compositionally biased region" description="Basic and acidic residues" evidence="1">
    <location>
        <begin position="1"/>
        <end position="13"/>
    </location>
</feature>
<proteinExistence type="predicted"/>
<feature type="compositionally biased region" description="Polar residues" evidence="1">
    <location>
        <begin position="93"/>
        <end position="104"/>
    </location>
</feature>
<organism evidence="3 4">
    <name type="scientific">Heligmosomoides polygyrus</name>
    <name type="common">Parasitic roundworm</name>
    <dbReference type="NCBI Taxonomy" id="6339"/>
    <lineage>
        <taxon>Eukaryota</taxon>
        <taxon>Metazoa</taxon>
        <taxon>Ecdysozoa</taxon>
        <taxon>Nematoda</taxon>
        <taxon>Chromadorea</taxon>
        <taxon>Rhabditida</taxon>
        <taxon>Rhabditina</taxon>
        <taxon>Rhabditomorpha</taxon>
        <taxon>Strongyloidea</taxon>
        <taxon>Heligmosomidae</taxon>
        <taxon>Heligmosomoides</taxon>
    </lineage>
</organism>
<feature type="compositionally biased region" description="Basic and acidic residues" evidence="1">
    <location>
        <begin position="295"/>
        <end position="312"/>
    </location>
</feature>
<feature type="compositionally biased region" description="Polar residues" evidence="1">
    <location>
        <begin position="132"/>
        <end position="141"/>
    </location>
</feature>
<feature type="region of interest" description="Disordered" evidence="1">
    <location>
        <begin position="83"/>
        <end position="215"/>
    </location>
</feature>
<feature type="compositionally biased region" description="Basic and acidic residues" evidence="1">
    <location>
        <begin position="147"/>
        <end position="180"/>
    </location>
</feature>
<evidence type="ECO:0000256" key="1">
    <source>
        <dbReference type="SAM" id="MobiDB-lite"/>
    </source>
</evidence>
<dbReference type="AlphaFoldDB" id="A0A183FAC7"/>
<feature type="region of interest" description="Disordered" evidence="1">
    <location>
        <begin position="815"/>
        <end position="842"/>
    </location>
</feature>
<evidence type="ECO:0000313" key="4">
    <source>
        <dbReference type="WBParaSite" id="HPBE_0000311901-mRNA-1"/>
    </source>
</evidence>
<dbReference type="WBParaSite" id="HPBE_0000311901-mRNA-1">
    <property type="protein sequence ID" value="HPBE_0000311901-mRNA-1"/>
    <property type="gene ID" value="HPBE_0000311901"/>
</dbReference>
<feature type="region of interest" description="Disordered" evidence="1">
    <location>
        <begin position="273"/>
        <end position="369"/>
    </location>
</feature>
<feature type="region of interest" description="Disordered" evidence="1">
    <location>
        <begin position="465"/>
        <end position="500"/>
    </location>
</feature>
<sequence length="908" mass="102808">MDGELGTKNEVEHGTQNYAQKTEEDMMQETPSMMNLEQLITRNPIPMTTEAVLQDTRFMQKNRAVSDGKDLIITIPLRIMEKQTSTKEEGESVTLNLTQATDQGTPKKHSLEEEAEDVTRKATLATERKSLDGNNSRTNRPSALHGEPSRKEKEGKGIDREPSTSEQDLLKEMPSNKREAGNITHSSSEPTKVGMTHENNPSTEQKGESTDNHLTTTIPKRTMGAELFGSNELSSATVDAAEYPEVNVTYATPSFRREEEEYVVQNNITLTPERTTERQTLGKKDLESTSRIARRRSESGMLKETHSMEKSGKGITEMPENELENVTEKHEPKEMRGKASTKKEGEVTLRHHQTPRNEEQTKRSQDHGEEYGQKLLAETTSEKKEGVTGTLPLTTERKLQLESTFTESRREGITPKVPRKTRRNLLHRKITHSLQNERKEEGPKDAKNFTLTIPQETINRTLSEKAELESTSRNPAQPTAASLLRRKHYKDNRREAVTQKPYQTSQANMLHEGPSWKEQQREYVIKNLATAILPKMADQYGKDDSESVIRNPAKATHQDILHEMPSSKKKEEGVIDNLITTIPRSEIETSLSESNEVKIATRKPPLMSKQNMLEMVTTEDESADDAIENLTATIPQRATERQDFAEKEQEIISSKYAQTTAEDMLHRTHARNGGEGFTPKPLQEWLNETTSLKENEVEDIVNDTNMTAPETIMEKQVSEIKKLKDITRNPAHETELTTPRKPQTPLTEKGDVIIHTLTTKPGQVLDKVASTKHEFGTVQASETTEHEVLHNSSTFLRRKAKTTVKHLMTTTTKMMTEREHSEKGLESQTQNPVQSSEQKISRQTPVMETNGEGAIQNVTTMNRQHHLVNEEPSRSGQLDMNSLNLNQTAVYNMKPKWPLEKQEQEDVS</sequence>